<reference evidence="1" key="2">
    <citation type="submission" date="2022-10" db="EMBL/GenBank/DDBJ databases">
        <authorList>
            <consortium name="ENA_rothamsted_submissions"/>
            <consortium name="culmorum"/>
            <person name="King R."/>
        </authorList>
    </citation>
    <scope>NUCLEOTIDE SEQUENCE</scope>
</reference>
<accession>A0A9N9QVB8</accession>
<dbReference type="OrthoDB" id="5317514at2759"/>
<keyword evidence="2" id="KW-1185">Reference proteome</keyword>
<evidence type="ECO:0000313" key="1">
    <source>
        <dbReference type="EMBL" id="CAG9784048.1"/>
    </source>
</evidence>
<dbReference type="Gene3D" id="2.130.10.130">
    <property type="entry name" value="Integrin alpha, N-terminal"/>
    <property type="match status" value="1"/>
</dbReference>
<name>A0A9N9QVB8_9NEOP</name>
<dbReference type="EMBL" id="OU893342">
    <property type="protein sequence ID" value="CAG9784048.1"/>
    <property type="molecule type" value="Genomic_DNA"/>
</dbReference>
<sequence>MPFKDALGLAPLLHVVHHITRANNKDTGDHQIDQKSNQWFGATLASTGRNGPIVVTLHRYQLSGRWSSASPLLRWHSPCKLHDVLIRLFLDMSVPSEMVSL</sequence>
<reference evidence="1" key="1">
    <citation type="submission" date="2021-12" db="EMBL/GenBank/DDBJ databases">
        <authorList>
            <person name="King R."/>
        </authorList>
    </citation>
    <scope>NUCLEOTIDE SEQUENCE</scope>
</reference>
<proteinExistence type="predicted"/>
<dbReference type="AlphaFoldDB" id="A0A9N9QVB8"/>
<evidence type="ECO:0000313" key="2">
    <source>
        <dbReference type="Proteomes" id="UP001153714"/>
    </source>
</evidence>
<dbReference type="InterPro" id="IPR028994">
    <property type="entry name" value="Integrin_alpha_N"/>
</dbReference>
<protein>
    <submittedName>
        <fullName evidence="1">Uncharacterized protein</fullName>
    </submittedName>
</protein>
<gene>
    <name evidence="1" type="ORF">DIATSA_LOCUS2167</name>
</gene>
<dbReference type="Proteomes" id="UP001153714">
    <property type="component" value="Chromosome 11"/>
</dbReference>
<organism evidence="1 2">
    <name type="scientific">Diatraea saccharalis</name>
    <name type="common">sugarcane borer</name>
    <dbReference type="NCBI Taxonomy" id="40085"/>
    <lineage>
        <taxon>Eukaryota</taxon>
        <taxon>Metazoa</taxon>
        <taxon>Ecdysozoa</taxon>
        <taxon>Arthropoda</taxon>
        <taxon>Hexapoda</taxon>
        <taxon>Insecta</taxon>
        <taxon>Pterygota</taxon>
        <taxon>Neoptera</taxon>
        <taxon>Endopterygota</taxon>
        <taxon>Lepidoptera</taxon>
        <taxon>Glossata</taxon>
        <taxon>Ditrysia</taxon>
        <taxon>Pyraloidea</taxon>
        <taxon>Crambidae</taxon>
        <taxon>Crambinae</taxon>
        <taxon>Diatraea</taxon>
    </lineage>
</organism>